<dbReference type="EnsemblProtists" id="EKX47577">
    <property type="protein sequence ID" value="EKX47577"/>
    <property type="gene ID" value="GUITHDRAFT_152029"/>
</dbReference>
<dbReference type="GeneID" id="17304182"/>
<proteinExistence type="predicted"/>
<reference evidence="3" key="3">
    <citation type="submission" date="2016-03" db="UniProtKB">
        <authorList>
            <consortium name="EnsemblProtists"/>
        </authorList>
    </citation>
    <scope>IDENTIFICATION</scope>
</reference>
<dbReference type="HOGENOM" id="CLU_2431660_0_0_1"/>
<dbReference type="KEGG" id="gtt:GUITHDRAFT_152029"/>
<feature type="region of interest" description="Disordered" evidence="1">
    <location>
        <begin position="62"/>
        <end position="91"/>
    </location>
</feature>
<dbReference type="PaxDb" id="55529-EKX47577"/>
<protein>
    <submittedName>
        <fullName evidence="2 3">Uncharacterized protein</fullName>
    </submittedName>
</protein>
<dbReference type="EMBL" id="JH992989">
    <property type="protein sequence ID" value="EKX47577.1"/>
    <property type="molecule type" value="Genomic_DNA"/>
</dbReference>
<keyword evidence="4" id="KW-1185">Reference proteome</keyword>
<evidence type="ECO:0000313" key="2">
    <source>
        <dbReference type="EMBL" id="EKX47577.1"/>
    </source>
</evidence>
<dbReference type="RefSeq" id="XP_005834557.1">
    <property type="nucleotide sequence ID" value="XM_005834500.1"/>
</dbReference>
<dbReference type="Proteomes" id="UP000011087">
    <property type="component" value="Unassembled WGS sequence"/>
</dbReference>
<evidence type="ECO:0000256" key="1">
    <source>
        <dbReference type="SAM" id="MobiDB-lite"/>
    </source>
</evidence>
<accession>L1JGW8</accession>
<reference evidence="2 4" key="1">
    <citation type="journal article" date="2012" name="Nature">
        <title>Algal genomes reveal evolutionary mosaicism and the fate of nucleomorphs.</title>
        <authorList>
            <consortium name="DOE Joint Genome Institute"/>
            <person name="Curtis B.A."/>
            <person name="Tanifuji G."/>
            <person name="Burki F."/>
            <person name="Gruber A."/>
            <person name="Irimia M."/>
            <person name="Maruyama S."/>
            <person name="Arias M.C."/>
            <person name="Ball S.G."/>
            <person name="Gile G.H."/>
            <person name="Hirakawa Y."/>
            <person name="Hopkins J.F."/>
            <person name="Kuo A."/>
            <person name="Rensing S.A."/>
            <person name="Schmutz J."/>
            <person name="Symeonidi A."/>
            <person name="Elias M."/>
            <person name="Eveleigh R.J."/>
            <person name="Herman E.K."/>
            <person name="Klute M.J."/>
            <person name="Nakayama T."/>
            <person name="Obornik M."/>
            <person name="Reyes-Prieto A."/>
            <person name="Armbrust E.V."/>
            <person name="Aves S.J."/>
            <person name="Beiko R.G."/>
            <person name="Coutinho P."/>
            <person name="Dacks J.B."/>
            <person name="Durnford D.G."/>
            <person name="Fast N.M."/>
            <person name="Green B.R."/>
            <person name="Grisdale C.J."/>
            <person name="Hempel F."/>
            <person name="Henrissat B."/>
            <person name="Hoppner M.P."/>
            <person name="Ishida K."/>
            <person name="Kim E."/>
            <person name="Koreny L."/>
            <person name="Kroth P.G."/>
            <person name="Liu Y."/>
            <person name="Malik S.B."/>
            <person name="Maier U.G."/>
            <person name="McRose D."/>
            <person name="Mock T."/>
            <person name="Neilson J.A."/>
            <person name="Onodera N.T."/>
            <person name="Poole A.M."/>
            <person name="Pritham E.J."/>
            <person name="Richards T.A."/>
            <person name="Rocap G."/>
            <person name="Roy S.W."/>
            <person name="Sarai C."/>
            <person name="Schaack S."/>
            <person name="Shirato S."/>
            <person name="Slamovits C.H."/>
            <person name="Spencer D.F."/>
            <person name="Suzuki S."/>
            <person name="Worden A.Z."/>
            <person name="Zauner S."/>
            <person name="Barry K."/>
            <person name="Bell C."/>
            <person name="Bharti A.K."/>
            <person name="Crow J.A."/>
            <person name="Grimwood J."/>
            <person name="Kramer R."/>
            <person name="Lindquist E."/>
            <person name="Lucas S."/>
            <person name="Salamov A."/>
            <person name="McFadden G.I."/>
            <person name="Lane C.E."/>
            <person name="Keeling P.J."/>
            <person name="Gray M.W."/>
            <person name="Grigoriev I.V."/>
            <person name="Archibald J.M."/>
        </authorList>
    </citation>
    <scope>NUCLEOTIDE SEQUENCE</scope>
    <source>
        <strain evidence="2 4">CCMP2712</strain>
    </source>
</reference>
<evidence type="ECO:0000313" key="3">
    <source>
        <dbReference type="EnsemblProtists" id="EKX47577"/>
    </source>
</evidence>
<dbReference type="AlphaFoldDB" id="L1JGW8"/>
<reference evidence="4" key="2">
    <citation type="submission" date="2012-11" db="EMBL/GenBank/DDBJ databases">
        <authorList>
            <person name="Kuo A."/>
            <person name="Curtis B.A."/>
            <person name="Tanifuji G."/>
            <person name="Burki F."/>
            <person name="Gruber A."/>
            <person name="Irimia M."/>
            <person name="Maruyama S."/>
            <person name="Arias M.C."/>
            <person name="Ball S.G."/>
            <person name="Gile G.H."/>
            <person name="Hirakawa Y."/>
            <person name="Hopkins J.F."/>
            <person name="Rensing S.A."/>
            <person name="Schmutz J."/>
            <person name="Symeonidi A."/>
            <person name="Elias M."/>
            <person name="Eveleigh R.J."/>
            <person name="Herman E.K."/>
            <person name="Klute M.J."/>
            <person name="Nakayama T."/>
            <person name="Obornik M."/>
            <person name="Reyes-Prieto A."/>
            <person name="Armbrust E.V."/>
            <person name="Aves S.J."/>
            <person name="Beiko R.G."/>
            <person name="Coutinho P."/>
            <person name="Dacks J.B."/>
            <person name="Durnford D.G."/>
            <person name="Fast N.M."/>
            <person name="Green B.R."/>
            <person name="Grisdale C."/>
            <person name="Hempe F."/>
            <person name="Henrissat B."/>
            <person name="Hoppner M.P."/>
            <person name="Ishida K.-I."/>
            <person name="Kim E."/>
            <person name="Koreny L."/>
            <person name="Kroth P.G."/>
            <person name="Liu Y."/>
            <person name="Malik S.-B."/>
            <person name="Maier U.G."/>
            <person name="McRose D."/>
            <person name="Mock T."/>
            <person name="Neilson J.A."/>
            <person name="Onodera N.T."/>
            <person name="Poole A.M."/>
            <person name="Pritham E.J."/>
            <person name="Richards T.A."/>
            <person name="Rocap G."/>
            <person name="Roy S.W."/>
            <person name="Sarai C."/>
            <person name="Schaack S."/>
            <person name="Shirato S."/>
            <person name="Slamovits C.H."/>
            <person name="Spencer D.F."/>
            <person name="Suzuki S."/>
            <person name="Worden A.Z."/>
            <person name="Zauner S."/>
            <person name="Barry K."/>
            <person name="Bell C."/>
            <person name="Bharti A.K."/>
            <person name="Crow J.A."/>
            <person name="Grimwood J."/>
            <person name="Kramer R."/>
            <person name="Lindquist E."/>
            <person name="Lucas S."/>
            <person name="Salamov A."/>
            <person name="McFadden G.I."/>
            <person name="Lane C.E."/>
            <person name="Keeling P.J."/>
            <person name="Gray M.W."/>
            <person name="Grigoriev I.V."/>
            <person name="Archibald J.M."/>
        </authorList>
    </citation>
    <scope>NUCLEOTIDE SEQUENCE</scope>
    <source>
        <strain evidence="4">CCMP2712</strain>
    </source>
</reference>
<name>L1JGW8_GUITC</name>
<feature type="region of interest" description="Disordered" evidence="1">
    <location>
        <begin position="20"/>
        <end position="49"/>
    </location>
</feature>
<organism evidence="2">
    <name type="scientific">Guillardia theta (strain CCMP2712)</name>
    <name type="common">Cryptophyte</name>
    <dbReference type="NCBI Taxonomy" id="905079"/>
    <lineage>
        <taxon>Eukaryota</taxon>
        <taxon>Cryptophyceae</taxon>
        <taxon>Pyrenomonadales</taxon>
        <taxon>Geminigeraceae</taxon>
        <taxon>Guillardia</taxon>
    </lineage>
</organism>
<evidence type="ECO:0000313" key="4">
    <source>
        <dbReference type="Proteomes" id="UP000011087"/>
    </source>
</evidence>
<sequence length="91" mass="9513">MGTGEGYARGVGYSWEELLALEGEPSEEPSGTEEGSEEGDEGGAEGWLGCLEGLDAVAMAQGGEEEEKLGVGRGEGEEGGWASFLWEEEEP</sequence>
<feature type="compositionally biased region" description="Acidic residues" evidence="1">
    <location>
        <begin position="24"/>
        <end position="43"/>
    </location>
</feature>
<gene>
    <name evidence="2" type="ORF">GUITHDRAFT_152029</name>
</gene>